<name>A0A6C2YX35_9BACT</name>
<keyword evidence="2" id="KW-1185">Reference proteome</keyword>
<proteinExistence type="predicted"/>
<accession>A0A6C2YX35</accession>
<sequence>MLTMMLSLTLTAAQPPITEAMLRDAANEYRKSLIGKEISFTDIDVTEDGKQFRSEGTFASILWKGKPLYRMDARTFYTEKGEEKSVKVVYLLRPDGYTKLEPNGKAWQITKFQAEITELGQDGTGEGFFVPLLFPISRIAVPFDRLFSTDQRKFSWKSSLVPNGKPSDFQTIEFDWNTGGIGSTTKYEMKDGLLQKLTLTSLKSRMNKIMTIQYQDFDTKQYPLEVRIAWMINDKQVEGVTKFAPVRKCNKPASFFSRTEFGLPEAKGIDLGKPTPK</sequence>
<protein>
    <recommendedName>
        <fullName evidence="3">Outer membrane lipoprotein-sorting protein</fullName>
    </recommendedName>
</protein>
<organism evidence="1">
    <name type="scientific">Tuwongella immobilis</name>
    <dbReference type="NCBI Taxonomy" id="692036"/>
    <lineage>
        <taxon>Bacteria</taxon>
        <taxon>Pseudomonadati</taxon>
        <taxon>Planctomycetota</taxon>
        <taxon>Planctomycetia</taxon>
        <taxon>Gemmatales</taxon>
        <taxon>Gemmataceae</taxon>
        <taxon>Tuwongella</taxon>
    </lineage>
</organism>
<dbReference type="InParanoid" id="A0A6C2YX35"/>
<dbReference type="AlphaFoldDB" id="A0A6C2YX35"/>
<reference evidence="1" key="1">
    <citation type="submission" date="2019-04" db="EMBL/GenBank/DDBJ databases">
        <authorList>
            <consortium name="Science for Life Laboratories"/>
        </authorList>
    </citation>
    <scope>NUCLEOTIDE SEQUENCE</scope>
    <source>
        <strain evidence="1">MBLW1</strain>
    </source>
</reference>
<evidence type="ECO:0000313" key="1">
    <source>
        <dbReference type="EMBL" id="VIP05375.1"/>
    </source>
</evidence>
<dbReference type="KEGG" id="tim:GMBLW1_38180"/>
<dbReference type="EMBL" id="LR586016">
    <property type="protein sequence ID" value="VIP05375.1"/>
    <property type="molecule type" value="Genomic_DNA"/>
</dbReference>
<dbReference type="EMBL" id="LR593887">
    <property type="protein sequence ID" value="VTS08106.1"/>
    <property type="molecule type" value="Genomic_DNA"/>
</dbReference>
<evidence type="ECO:0000313" key="2">
    <source>
        <dbReference type="Proteomes" id="UP000464378"/>
    </source>
</evidence>
<dbReference type="Proteomes" id="UP000464378">
    <property type="component" value="Chromosome"/>
</dbReference>
<evidence type="ECO:0008006" key="3">
    <source>
        <dbReference type="Google" id="ProtNLM"/>
    </source>
</evidence>
<gene>
    <name evidence="1" type="ORF">GMBLW1_38180</name>
</gene>